<evidence type="ECO:0000313" key="2">
    <source>
        <dbReference type="EMBL" id="CAD7233779.1"/>
    </source>
</evidence>
<reference evidence="2" key="1">
    <citation type="submission" date="2020-11" db="EMBL/GenBank/DDBJ databases">
        <authorList>
            <person name="Tran Van P."/>
        </authorList>
    </citation>
    <scope>NUCLEOTIDE SEQUENCE</scope>
</reference>
<dbReference type="GO" id="GO:0004252">
    <property type="term" value="F:serine-type endopeptidase activity"/>
    <property type="evidence" value="ECO:0007669"/>
    <property type="project" value="InterPro"/>
</dbReference>
<dbReference type="SUPFAM" id="SSF50494">
    <property type="entry name" value="Trypsin-like serine proteases"/>
    <property type="match status" value="1"/>
</dbReference>
<sequence>MDTLDYQCRLSELNLRLKLDSCIGEPKMTRIFLLCFLIAGWTANISAFSIYQGRTKLRDDGGIVFVEDEKDRIMSGTVLQNSLEIPAQVRLSITCSGQSFLCGGMLVSRKTVFTAAHCVNDCQSVRVDAGFVTKSNVQYSESVPMSNIYYARRNEQSTAWDVAIINLGVEVPITEYVKPADCVYNGLISNLDKVTISGFGSTNAGGTPQNTDFKKATLSVSGWYEAGTLKLQDNSKTSPTFNSACFGDSGGPASVRSSSNKLIVVGIASAVPALSNGTAQCGGETATGAKIYTDSRTKESYYINIGSYVTHFFNRSEYNWDAANVKYCSTIA</sequence>
<dbReference type="Pfam" id="PF00089">
    <property type="entry name" value="Trypsin"/>
    <property type="match status" value="1"/>
</dbReference>
<dbReference type="EMBL" id="OB666934">
    <property type="protein sequence ID" value="CAD7233779.1"/>
    <property type="molecule type" value="Genomic_DNA"/>
</dbReference>
<protein>
    <submittedName>
        <fullName evidence="2">Uncharacterized protein</fullName>
    </submittedName>
</protein>
<dbReference type="PRINTS" id="PR00722">
    <property type="entry name" value="CHYMOTRYPSIN"/>
</dbReference>
<dbReference type="SMART" id="SM00020">
    <property type="entry name" value="Tryp_SPc"/>
    <property type="match status" value="1"/>
</dbReference>
<dbReference type="InterPro" id="IPR009003">
    <property type="entry name" value="Peptidase_S1_PA"/>
</dbReference>
<dbReference type="AlphaFoldDB" id="A0A7R8WND9"/>
<proteinExistence type="predicted"/>
<dbReference type="PANTHER" id="PTHR24252:SF7">
    <property type="entry name" value="HYALIN"/>
    <property type="match status" value="1"/>
</dbReference>
<dbReference type="InterPro" id="IPR001314">
    <property type="entry name" value="Peptidase_S1A"/>
</dbReference>
<name>A0A7R8WND9_9CRUS</name>
<organism evidence="2">
    <name type="scientific">Cyprideis torosa</name>
    <dbReference type="NCBI Taxonomy" id="163714"/>
    <lineage>
        <taxon>Eukaryota</taxon>
        <taxon>Metazoa</taxon>
        <taxon>Ecdysozoa</taxon>
        <taxon>Arthropoda</taxon>
        <taxon>Crustacea</taxon>
        <taxon>Oligostraca</taxon>
        <taxon>Ostracoda</taxon>
        <taxon>Podocopa</taxon>
        <taxon>Podocopida</taxon>
        <taxon>Cytherocopina</taxon>
        <taxon>Cytheroidea</taxon>
        <taxon>Cytherideidae</taxon>
        <taxon>Cyprideis</taxon>
    </lineage>
</organism>
<dbReference type="Gene3D" id="2.40.10.10">
    <property type="entry name" value="Trypsin-like serine proteases"/>
    <property type="match status" value="1"/>
</dbReference>
<dbReference type="InterPro" id="IPR001254">
    <property type="entry name" value="Trypsin_dom"/>
</dbReference>
<dbReference type="PANTHER" id="PTHR24252">
    <property type="entry name" value="ACROSIN-RELATED"/>
    <property type="match status" value="1"/>
</dbReference>
<dbReference type="GO" id="GO:0006508">
    <property type="term" value="P:proteolysis"/>
    <property type="evidence" value="ECO:0007669"/>
    <property type="project" value="InterPro"/>
</dbReference>
<dbReference type="PROSITE" id="PS50240">
    <property type="entry name" value="TRYPSIN_DOM"/>
    <property type="match status" value="1"/>
</dbReference>
<gene>
    <name evidence="2" type="ORF">CTOB1V02_LOCUS11598</name>
</gene>
<evidence type="ECO:0000256" key="1">
    <source>
        <dbReference type="ARBA" id="ARBA00023157"/>
    </source>
</evidence>
<dbReference type="InterPro" id="IPR043504">
    <property type="entry name" value="Peptidase_S1_PA_chymotrypsin"/>
</dbReference>
<accession>A0A7R8WND9</accession>
<keyword evidence="1" id="KW-1015">Disulfide bond</keyword>